<accession>A0A1R3GN43</accession>
<dbReference type="Proteomes" id="UP000187203">
    <property type="component" value="Unassembled WGS sequence"/>
</dbReference>
<proteinExistence type="predicted"/>
<protein>
    <submittedName>
        <fullName evidence="1">Uncharacterized protein</fullName>
    </submittedName>
</protein>
<evidence type="ECO:0000313" key="2">
    <source>
        <dbReference type="Proteomes" id="UP000187203"/>
    </source>
</evidence>
<comment type="caution">
    <text evidence="1">The sequence shown here is derived from an EMBL/GenBank/DDBJ whole genome shotgun (WGS) entry which is preliminary data.</text>
</comment>
<reference evidence="2" key="1">
    <citation type="submission" date="2013-09" db="EMBL/GenBank/DDBJ databases">
        <title>Corchorus olitorius genome sequencing.</title>
        <authorList>
            <person name="Alam M."/>
            <person name="Haque M.S."/>
            <person name="Islam M.S."/>
            <person name="Emdad E.M."/>
            <person name="Islam M.M."/>
            <person name="Ahmed B."/>
            <person name="Halim A."/>
            <person name="Hossen Q.M.M."/>
            <person name="Hossain M.Z."/>
            <person name="Ahmed R."/>
            <person name="Khan M.M."/>
            <person name="Islam R."/>
            <person name="Rashid M.M."/>
            <person name="Khan S.A."/>
            <person name="Rahman M.S."/>
            <person name="Alam M."/>
            <person name="Yahiya A.S."/>
            <person name="Khan M.S."/>
            <person name="Azam M.S."/>
            <person name="Haque T."/>
            <person name="Lashkar M.Z.H."/>
            <person name="Akhand A.I."/>
            <person name="Morshed G."/>
            <person name="Roy S."/>
            <person name="Uddin K.S."/>
            <person name="Rabeya T."/>
            <person name="Hossain A.S."/>
            <person name="Chowdhury A."/>
            <person name="Snigdha A.R."/>
            <person name="Mortoza M.S."/>
            <person name="Matin S.A."/>
            <person name="Hoque S.M.E."/>
            <person name="Islam M.K."/>
            <person name="Roy D.K."/>
            <person name="Haider R."/>
            <person name="Moosa M.M."/>
            <person name="Elias S.M."/>
            <person name="Hasan A.M."/>
            <person name="Jahan S."/>
            <person name="Shafiuddin M."/>
            <person name="Mahmood N."/>
            <person name="Shommy N.S."/>
        </authorList>
    </citation>
    <scope>NUCLEOTIDE SEQUENCE [LARGE SCALE GENOMIC DNA]</scope>
    <source>
        <strain evidence="2">cv. O-4</strain>
    </source>
</reference>
<organism evidence="1 2">
    <name type="scientific">Corchorus olitorius</name>
    <dbReference type="NCBI Taxonomy" id="93759"/>
    <lineage>
        <taxon>Eukaryota</taxon>
        <taxon>Viridiplantae</taxon>
        <taxon>Streptophyta</taxon>
        <taxon>Embryophyta</taxon>
        <taxon>Tracheophyta</taxon>
        <taxon>Spermatophyta</taxon>
        <taxon>Magnoliopsida</taxon>
        <taxon>eudicotyledons</taxon>
        <taxon>Gunneridae</taxon>
        <taxon>Pentapetalae</taxon>
        <taxon>rosids</taxon>
        <taxon>malvids</taxon>
        <taxon>Malvales</taxon>
        <taxon>Malvaceae</taxon>
        <taxon>Grewioideae</taxon>
        <taxon>Apeibeae</taxon>
        <taxon>Corchorus</taxon>
    </lineage>
</organism>
<name>A0A1R3GN43_9ROSI</name>
<dbReference type="AlphaFoldDB" id="A0A1R3GN43"/>
<evidence type="ECO:0000313" key="1">
    <source>
        <dbReference type="EMBL" id="OMO59476.1"/>
    </source>
</evidence>
<dbReference type="EMBL" id="AWUE01022129">
    <property type="protein sequence ID" value="OMO59476.1"/>
    <property type="molecule type" value="Genomic_DNA"/>
</dbReference>
<keyword evidence="2" id="KW-1185">Reference proteome</keyword>
<gene>
    <name evidence="1" type="ORF">COLO4_34202</name>
</gene>
<sequence length="35" mass="3715">MKEKVSVPKLGGKTNARSTCIDRVEGAAAVSRAQR</sequence>